<evidence type="ECO:0000313" key="1">
    <source>
        <dbReference type="EMBL" id="MEB3021276.1"/>
    </source>
</evidence>
<protein>
    <submittedName>
        <fullName evidence="1">Uncharacterized protein</fullName>
    </submittedName>
</protein>
<sequence>MSGDMVEATGYLTVEGERSRYNITKGVIRAKLARLTKGKPASLSADQVAIKVTIRIPARAFDALQPEAVILIPEELVQHPVEVEAVEP</sequence>
<organism evidence="1 2">
    <name type="scientific">[Mycobacterium] crassicus</name>
    <dbReference type="NCBI Taxonomy" id="2872309"/>
    <lineage>
        <taxon>Bacteria</taxon>
        <taxon>Bacillati</taxon>
        <taxon>Actinomycetota</taxon>
        <taxon>Actinomycetes</taxon>
        <taxon>Mycobacteriales</taxon>
        <taxon>Mycobacteriaceae</taxon>
        <taxon>Mycolicibacter</taxon>
    </lineage>
</organism>
<name>A0ABU5XG61_9MYCO</name>
<dbReference type="RefSeq" id="WP_225406340.1">
    <property type="nucleotide sequence ID" value="NZ_JAYJJR010000005.1"/>
</dbReference>
<keyword evidence="2" id="KW-1185">Reference proteome</keyword>
<accession>A0ABU5XG61</accession>
<reference evidence="1 2" key="1">
    <citation type="submission" date="2023-12" db="EMBL/GenBank/DDBJ databases">
        <title>Description of new species of Mycobacterium terrae complex isolated from sewage at the Sao Paulo Zoological Park Foundation in Brazil.</title>
        <authorList>
            <person name="Romagnoli C.L."/>
            <person name="Conceicao E.C."/>
            <person name="Machado E."/>
            <person name="Barreto L.B.P.F."/>
            <person name="Sharma A."/>
            <person name="Silva N.M."/>
            <person name="Marques L.E."/>
            <person name="Juliana M.A."/>
            <person name="Lourenco M.C.S."/>
            <person name="Digiampietri L.A."/>
            <person name="Suffys P.N."/>
            <person name="Viana-Niero C."/>
        </authorList>
    </citation>
    <scope>NUCLEOTIDE SEQUENCE [LARGE SCALE GENOMIC DNA]</scope>
    <source>
        <strain evidence="1 2">MYC098</strain>
    </source>
</reference>
<comment type="caution">
    <text evidence="1">The sequence shown here is derived from an EMBL/GenBank/DDBJ whole genome shotgun (WGS) entry which is preliminary data.</text>
</comment>
<proteinExistence type="predicted"/>
<evidence type="ECO:0000313" key="2">
    <source>
        <dbReference type="Proteomes" id="UP001299596"/>
    </source>
</evidence>
<dbReference type="EMBL" id="JAYJJR010000005">
    <property type="protein sequence ID" value="MEB3021276.1"/>
    <property type="molecule type" value="Genomic_DNA"/>
</dbReference>
<gene>
    <name evidence="1" type="ORF">K6T79_09480</name>
</gene>
<dbReference type="Proteomes" id="UP001299596">
    <property type="component" value="Unassembled WGS sequence"/>
</dbReference>